<evidence type="ECO:0000313" key="3">
    <source>
        <dbReference type="Proteomes" id="UP001499959"/>
    </source>
</evidence>
<gene>
    <name evidence="2" type="ORF">GCM10023307_12280</name>
</gene>
<organism evidence="2 3">
    <name type="scientific">Lysobacter hankyongensis</name>
    <dbReference type="NCBI Taxonomy" id="1176535"/>
    <lineage>
        <taxon>Bacteria</taxon>
        <taxon>Pseudomonadati</taxon>
        <taxon>Pseudomonadota</taxon>
        <taxon>Gammaproteobacteria</taxon>
        <taxon>Lysobacterales</taxon>
        <taxon>Lysobacteraceae</taxon>
        <taxon>Lysobacter</taxon>
    </lineage>
</organism>
<accession>A0ABP9B085</accession>
<protein>
    <submittedName>
        <fullName evidence="2">DUF465 domain-containing protein</fullName>
    </submittedName>
</protein>
<reference evidence="3" key="1">
    <citation type="journal article" date="2019" name="Int. J. Syst. Evol. Microbiol.">
        <title>The Global Catalogue of Microorganisms (GCM) 10K type strain sequencing project: providing services to taxonomists for standard genome sequencing and annotation.</title>
        <authorList>
            <consortium name="The Broad Institute Genomics Platform"/>
            <consortium name="The Broad Institute Genome Sequencing Center for Infectious Disease"/>
            <person name="Wu L."/>
            <person name="Ma J."/>
        </authorList>
    </citation>
    <scope>NUCLEOTIDE SEQUENCE [LARGE SCALE GENOMIC DNA]</scope>
    <source>
        <strain evidence="3">JCM 18204</strain>
    </source>
</reference>
<keyword evidence="3" id="KW-1185">Reference proteome</keyword>
<dbReference type="Gene3D" id="6.10.280.50">
    <property type="match status" value="1"/>
</dbReference>
<keyword evidence="1" id="KW-0175">Coiled coil</keyword>
<comment type="caution">
    <text evidence="2">The sequence shown here is derived from an EMBL/GenBank/DDBJ whole genome shotgun (WGS) entry which is preliminary data.</text>
</comment>
<dbReference type="RefSeq" id="WP_345302434.1">
    <property type="nucleotide sequence ID" value="NZ_BAABJE010000005.1"/>
</dbReference>
<sequence>MTRLSDPAEIARVAQRLTELRIEHRDLDLAIERLHETIAADELAVKRLKKRKLQLKDTIIRLESALIPDEPA</sequence>
<evidence type="ECO:0000256" key="1">
    <source>
        <dbReference type="SAM" id="Coils"/>
    </source>
</evidence>
<dbReference type="InterPro" id="IPR007420">
    <property type="entry name" value="DUF465"/>
</dbReference>
<dbReference type="Pfam" id="PF04325">
    <property type="entry name" value="DUF465"/>
    <property type="match status" value="1"/>
</dbReference>
<name>A0ABP9B085_9GAMM</name>
<dbReference type="Proteomes" id="UP001499959">
    <property type="component" value="Unassembled WGS sequence"/>
</dbReference>
<feature type="coiled-coil region" evidence="1">
    <location>
        <begin position="17"/>
        <end position="65"/>
    </location>
</feature>
<dbReference type="InterPro" id="IPR038444">
    <property type="entry name" value="DUF465_sf"/>
</dbReference>
<evidence type="ECO:0000313" key="2">
    <source>
        <dbReference type="EMBL" id="GAA4788732.1"/>
    </source>
</evidence>
<dbReference type="EMBL" id="BAABJE010000005">
    <property type="protein sequence ID" value="GAA4788732.1"/>
    <property type="molecule type" value="Genomic_DNA"/>
</dbReference>
<proteinExistence type="predicted"/>